<protein>
    <submittedName>
        <fullName evidence="2">Uncharacterized protein</fullName>
    </submittedName>
</protein>
<organism evidence="2">
    <name type="scientific">Candidatus Nitrotoga fabula</name>
    <dbReference type="NCBI Taxonomy" id="2182327"/>
    <lineage>
        <taxon>Bacteria</taxon>
        <taxon>Pseudomonadati</taxon>
        <taxon>Pseudomonadota</taxon>
        <taxon>Betaproteobacteria</taxon>
        <taxon>Nitrosomonadales</taxon>
        <taxon>Gallionellaceae</taxon>
        <taxon>Candidatus Nitrotoga</taxon>
    </lineage>
</organism>
<accession>A0A2X0R531</accession>
<keyword evidence="1" id="KW-0812">Transmembrane</keyword>
<name>A0A2X0R531_9PROT</name>
<dbReference type="EMBL" id="LS423452">
    <property type="protein sequence ID" value="SPS05012.1"/>
    <property type="molecule type" value="Genomic_DNA"/>
</dbReference>
<gene>
    <name evidence="2" type="ORF">NITFAB_0601</name>
</gene>
<evidence type="ECO:0000256" key="1">
    <source>
        <dbReference type="SAM" id="Phobius"/>
    </source>
</evidence>
<feature type="transmembrane region" description="Helical" evidence="1">
    <location>
        <begin position="32"/>
        <end position="52"/>
    </location>
</feature>
<reference evidence="2" key="1">
    <citation type="submission" date="2018-05" db="EMBL/GenBank/DDBJ databases">
        <authorList>
            <person name="Lanie J.A."/>
            <person name="Ng W.-L."/>
            <person name="Kazmierczak K.M."/>
            <person name="Andrzejewski T.M."/>
            <person name="Davidsen T.M."/>
            <person name="Wayne K.J."/>
            <person name="Tettelin H."/>
            <person name="Glass J.I."/>
            <person name="Rusch D."/>
            <person name="Podicherti R."/>
            <person name="Tsui H.-C.T."/>
            <person name="Winkler M.E."/>
        </authorList>
    </citation>
    <scope>NUCLEOTIDE SEQUENCE</scope>
    <source>
        <strain evidence="2">KNB</strain>
    </source>
</reference>
<sequence length="58" mass="6468">MDWVVSSSLRRQKALPGWIQSESFAFDCSRNVGNLVLVVAGILWQVVGRMLVLARYSG</sequence>
<evidence type="ECO:0000313" key="2">
    <source>
        <dbReference type="EMBL" id="SPS05012.1"/>
    </source>
</evidence>
<keyword evidence="1" id="KW-1133">Transmembrane helix</keyword>
<dbReference type="AlphaFoldDB" id="A0A2X0R531"/>
<keyword evidence="1" id="KW-0472">Membrane</keyword>
<proteinExistence type="predicted"/>